<feature type="compositionally biased region" description="Basic and acidic residues" evidence="1">
    <location>
        <begin position="942"/>
        <end position="957"/>
    </location>
</feature>
<dbReference type="STRING" id="1077348.A0A2G8SSH3"/>
<feature type="compositionally biased region" description="Basic and acidic residues" evidence="1">
    <location>
        <begin position="69"/>
        <end position="78"/>
    </location>
</feature>
<feature type="region of interest" description="Disordered" evidence="1">
    <location>
        <begin position="91"/>
        <end position="234"/>
    </location>
</feature>
<dbReference type="InterPro" id="IPR050700">
    <property type="entry name" value="YIM1/Zinc_Alcohol_DH_Fams"/>
</dbReference>
<feature type="compositionally biased region" description="Polar residues" evidence="1">
    <location>
        <begin position="461"/>
        <end position="475"/>
    </location>
</feature>
<feature type="region of interest" description="Disordered" evidence="1">
    <location>
        <begin position="903"/>
        <end position="968"/>
    </location>
</feature>
<feature type="compositionally biased region" description="Low complexity" evidence="1">
    <location>
        <begin position="281"/>
        <end position="298"/>
    </location>
</feature>
<feature type="compositionally biased region" description="Polar residues" evidence="1">
    <location>
        <begin position="53"/>
        <end position="67"/>
    </location>
</feature>
<feature type="compositionally biased region" description="Low complexity" evidence="1">
    <location>
        <begin position="134"/>
        <end position="144"/>
    </location>
</feature>
<dbReference type="GO" id="GO:0005739">
    <property type="term" value="C:mitochondrion"/>
    <property type="evidence" value="ECO:0007669"/>
    <property type="project" value="TreeGrafter"/>
</dbReference>
<feature type="region of interest" description="Disordered" evidence="1">
    <location>
        <begin position="1"/>
        <end position="78"/>
    </location>
</feature>
<gene>
    <name evidence="2" type="ORF">GSI_00352</name>
</gene>
<accession>A0A2G8SSH3</accession>
<proteinExistence type="predicted"/>
<evidence type="ECO:0000256" key="1">
    <source>
        <dbReference type="SAM" id="MobiDB-lite"/>
    </source>
</evidence>
<feature type="region of interest" description="Disordered" evidence="1">
    <location>
        <begin position="1052"/>
        <end position="1072"/>
    </location>
</feature>
<sequence length="1218" mass="129327">MVPPSPGVDARQQPKSPARPARSSQRPAGRGHILSSPPRPSPPPPSTMPKPTLIQSILNRPSQSYHHPTQREYHSTRGELFRLAHATAKIIPGQYDDSGLDTSTPGDSDTETYHSSATFDRSSQRPSSKSRALSSHSGSDVSQSQRTTEPKRNPAHSIASTSSFVSAKNPDDNRSHTRKSSSNAHSYQSRSSSSRDPSTKGNEGDVEESTDEDEEGTDIFYTPRTSLASSSALSRVSLSAVAMLETPVLASALLPLHTKSKPVSVPAAPNDDTPPVSRTPSGSSLSSVASSTSGGDDSPSLFSDPSRGTSTRPTTAGSSERGAKHAASSVETITIASSASRPRTLSAGAKSTGSSSSARSGASTIRKHREEAGKLTYTDEDWAKDIRWLTPPKMPAAVNGRRTARTLPPDLPSLENDLSGRRRPGHPNPRAKGDRRSKRSRHSRGRMSALWEEDESEDGSTDFTSSEPSRSTTPIPETPPHSIPSSPLAKITTLPLSAEPQEENAPSESTHSESTPDARLERYARGNRRTYSTTSSLFRPNGSSNAHLPTHPLPNPVPSSTATPTPNGYTGLTLPHAGYSNAKGKQTAEGHVDLVRAGVAQSSMATIEVIRGVAATISNGVPLVANNSPSKPRRTLSFSLGRSFTFNFKGKKRESATPVHLRGGLPLPVAFTAHVAPPSFVPESHVLVQVHAVGLDTLDSLIVHDKAGMNGNGGGLTGGKGIGGGKAGFIPGRSFAGKVIECGWAVREEVCRRGEWVVGLLDVKKCGALTEFILVERHRVHRAPQPRPRTPAPLFQPRKRTHLRSASLPPNGQSYTSSPLAPAALTVEELALLPLCGVPAHRAIRTFADVLTPPLGTKSSDPPNKSDKRALILRGHDGAGALAVQMLHKRGVRVAVQIPESAMLDDEPSAAEDSTPAQIGNGNANGNGRKLSLDLVRPSPSKSDKDKDKGKAKESQKPKQTKQARTEGRLRAWGVEDIFVGEPLDVLRQLAEEGQSFDMVLDTVGGAAVWEAGQRLLTADWTAAASRSSLSLGRETSRNASLDVDLGADPAAMGANAESHTKLKRGRSTSRSRSVITHAQFTTLVGDTPHRPIPTAQDNLKGGLRSLRRATSTTSKSSPAVLTRGASKREKRLVGYAWVSVAADVDMEGEDVRDSLAAVVRMAESGWLRPLCVDTEGEPQEAGKVVLFEKAPEVFRRGIVGPLGVLADGGTCAVRIVG</sequence>
<feature type="compositionally biased region" description="Polar residues" evidence="1">
    <location>
        <begin position="100"/>
        <end position="133"/>
    </location>
</feature>
<dbReference type="OrthoDB" id="201656at2759"/>
<evidence type="ECO:0000313" key="2">
    <source>
        <dbReference type="EMBL" id="PIL36663.1"/>
    </source>
</evidence>
<keyword evidence="3" id="KW-1185">Reference proteome</keyword>
<dbReference type="Proteomes" id="UP000230002">
    <property type="component" value="Unassembled WGS sequence"/>
</dbReference>
<dbReference type="PANTHER" id="PTHR11695">
    <property type="entry name" value="ALCOHOL DEHYDROGENASE RELATED"/>
    <property type="match status" value="1"/>
</dbReference>
<dbReference type="InterPro" id="IPR011032">
    <property type="entry name" value="GroES-like_sf"/>
</dbReference>
<comment type="caution">
    <text evidence="2">The sequence shown here is derived from an EMBL/GenBank/DDBJ whole genome shotgun (WGS) entry which is preliminary data.</text>
</comment>
<dbReference type="AlphaFoldDB" id="A0A2G8SSH3"/>
<feature type="compositionally biased region" description="Acidic residues" evidence="1">
    <location>
        <begin position="451"/>
        <end position="460"/>
    </location>
</feature>
<protein>
    <submittedName>
        <fullName evidence="2">Uncharacterized protein</fullName>
    </submittedName>
</protein>
<feature type="compositionally biased region" description="Basic residues" evidence="1">
    <location>
        <begin position="433"/>
        <end position="445"/>
    </location>
</feature>
<dbReference type="PANTHER" id="PTHR11695:SF294">
    <property type="entry name" value="RETICULON-4-INTERACTING PROTEIN 1, MITOCHONDRIAL"/>
    <property type="match status" value="1"/>
</dbReference>
<feature type="compositionally biased region" description="Acidic residues" evidence="1">
    <location>
        <begin position="204"/>
        <end position="217"/>
    </location>
</feature>
<feature type="compositionally biased region" description="Pro residues" evidence="1">
    <location>
        <begin position="37"/>
        <end position="48"/>
    </location>
</feature>
<feature type="region of interest" description="Disordered" evidence="1">
    <location>
        <begin position="261"/>
        <end position="585"/>
    </location>
</feature>
<feature type="compositionally biased region" description="Polar residues" evidence="1">
    <location>
        <begin position="329"/>
        <end position="343"/>
    </location>
</feature>
<name>A0A2G8SSH3_9APHY</name>
<dbReference type="SUPFAM" id="SSF50129">
    <property type="entry name" value="GroES-like"/>
    <property type="match status" value="1"/>
</dbReference>
<organism evidence="2 3">
    <name type="scientific">Ganoderma sinense ZZ0214-1</name>
    <dbReference type="NCBI Taxonomy" id="1077348"/>
    <lineage>
        <taxon>Eukaryota</taxon>
        <taxon>Fungi</taxon>
        <taxon>Dikarya</taxon>
        <taxon>Basidiomycota</taxon>
        <taxon>Agaricomycotina</taxon>
        <taxon>Agaricomycetes</taxon>
        <taxon>Polyporales</taxon>
        <taxon>Polyporaceae</taxon>
        <taxon>Ganoderma</taxon>
    </lineage>
</organism>
<evidence type="ECO:0000313" key="3">
    <source>
        <dbReference type="Proteomes" id="UP000230002"/>
    </source>
</evidence>
<feature type="compositionally biased region" description="Basic and acidic residues" evidence="1">
    <location>
        <begin position="510"/>
        <end position="524"/>
    </location>
</feature>
<feature type="compositionally biased region" description="Low complexity" evidence="1">
    <location>
        <begin position="180"/>
        <end position="196"/>
    </location>
</feature>
<feature type="compositionally biased region" description="Polar residues" evidence="1">
    <location>
        <begin position="529"/>
        <end position="547"/>
    </location>
</feature>
<dbReference type="Gene3D" id="3.40.50.720">
    <property type="entry name" value="NAD(P)-binding Rossmann-like Domain"/>
    <property type="match status" value="1"/>
</dbReference>
<dbReference type="EMBL" id="AYKW01000001">
    <property type="protein sequence ID" value="PIL36663.1"/>
    <property type="molecule type" value="Genomic_DNA"/>
</dbReference>
<feature type="compositionally biased region" description="Polar residues" evidence="1">
    <location>
        <begin position="300"/>
        <end position="318"/>
    </location>
</feature>
<dbReference type="Gene3D" id="3.90.180.10">
    <property type="entry name" value="Medium-chain alcohol dehydrogenases, catalytic domain"/>
    <property type="match status" value="1"/>
</dbReference>
<feature type="compositionally biased region" description="Low complexity" evidence="1">
    <location>
        <begin position="346"/>
        <end position="363"/>
    </location>
</feature>
<feature type="compositionally biased region" description="Polar residues" evidence="1">
    <location>
        <begin position="558"/>
        <end position="570"/>
    </location>
</feature>
<reference evidence="2 3" key="1">
    <citation type="journal article" date="2015" name="Sci. Rep.">
        <title>Chromosome-level genome map provides insights into diverse defense mechanisms in the medicinal fungus Ganoderma sinense.</title>
        <authorList>
            <person name="Zhu Y."/>
            <person name="Xu J."/>
            <person name="Sun C."/>
            <person name="Zhou S."/>
            <person name="Xu H."/>
            <person name="Nelson D.R."/>
            <person name="Qian J."/>
            <person name="Song J."/>
            <person name="Luo H."/>
            <person name="Xiang L."/>
            <person name="Li Y."/>
            <person name="Xu Z."/>
            <person name="Ji A."/>
            <person name="Wang L."/>
            <person name="Lu S."/>
            <person name="Hayward A."/>
            <person name="Sun W."/>
            <person name="Li X."/>
            <person name="Schwartz D.C."/>
            <person name="Wang Y."/>
            <person name="Chen S."/>
        </authorList>
    </citation>
    <scope>NUCLEOTIDE SEQUENCE [LARGE SCALE GENOMIC DNA]</scope>
    <source>
        <strain evidence="2 3">ZZ0214-1</strain>
    </source>
</reference>